<keyword evidence="2" id="KW-1185">Reference proteome</keyword>
<reference evidence="2" key="1">
    <citation type="submission" date="2017-01" db="EMBL/GenBank/DDBJ databases">
        <authorList>
            <person name="Varghese N."/>
            <person name="Submissions S."/>
        </authorList>
    </citation>
    <scope>NUCLEOTIDE SEQUENCE [LARGE SCALE GENOMIC DNA]</scope>
    <source>
        <strain evidence="2">DSM 21054</strain>
    </source>
</reference>
<evidence type="ECO:0000313" key="1">
    <source>
        <dbReference type="EMBL" id="SIS71357.1"/>
    </source>
</evidence>
<organism evidence="1 2">
    <name type="scientific">Filimonas lacunae</name>
    <dbReference type="NCBI Taxonomy" id="477680"/>
    <lineage>
        <taxon>Bacteria</taxon>
        <taxon>Pseudomonadati</taxon>
        <taxon>Bacteroidota</taxon>
        <taxon>Chitinophagia</taxon>
        <taxon>Chitinophagales</taxon>
        <taxon>Chitinophagaceae</taxon>
        <taxon>Filimonas</taxon>
    </lineage>
</organism>
<dbReference type="AlphaFoldDB" id="A0A173MPQ7"/>
<dbReference type="OrthoDB" id="670236at2"/>
<dbReference type="RefSeq" id="WP_076375823.1">
    <property type="nucleotide sequence ID" value="NZ_AP017422.1"/>
</dbReference>
<dbReference type="STRING" id="477680.SAMN05421788_101776"/>
<dbReference type="EMBL" id="FTOR01000001">
    <property type="protein sequence ID" value="SIS71357.1"/>
    <property type="molecule type" value="Genomic_DNA"/>
</dbReference>
<dbReference type="Proteomes" id="UP000186917">
    <property type="component" value="Unassembled WGS sequence"/>
</dbReference>
<proteinExistence type="predicted"/>
<dbReference type="KEGG" id="fln:FLA_5386"/>
<accession>A0A173MPQ7</accession>
<gene>
    <name evidence="1" type="ORF">SAMN05421788_101776</name>
</gene>
<name>A0A173MPQ7_9BACT</name>
<sequence>MHNEFLQAIDLQCFRMRTERQKNRIKRKDFEKKLLALRRAEDALYEQQNNLGWMELRPPVMRGYKRSFVLREDVARSKDAAFYERILQMVNTTVYHHDKSFFQKKKKKGRYKWGPVEQHVHSLSEHDIKRWKLTPKERNQFYQAQVVDRNGTFQYYKYVLKEKWRFVLRIRPHMITRTRIRDEVIEQRLQEIDEIFTQRNWDKKLMKIQYGCNTRRCIYDF</sequence>
<protein>
    <submittedName>
        <fullName evidence="1">Uncharacterized protein</fullName>
    </submittedName>
</protein>
<evidence type="ECO:0000313" key="2">
    <source>
        <dbReference type="Proteomes" id="UP000186917"/>
    </source>
</evidence>